<dbReference type="GO" id="GO:0030288">
    <property type="term" value="C:outer membrane-bounded periplasmic space"/>
    <property type="evidence" value="ECO:0007669"/>
    <property type="project" value="TreeGrafter"/>
</dbReference>
<dbReference type="InterPro" id="IPR004843">
    <property type="entry name" value="Calcineurin-like_PHP"/>
</dbReference>
<dbReference type="GO" id="GO:0016787">
    <property type="term" value="F:hydrolase activity"/>
    <property type="evidence" value="ECO:0007669"/>
    <property type="project" value="InterPro"/>
</dbReference>
<sequence length="866" mass="94565">MKKNKFKKSVVAAALATSLLASTNVSFASSSMQNVVDQARKDMKNAAYAYVVPAQSGKIATSKELYPALNKAKDNYVKAKAAITKSNAKNKSVLLKDLNALYNERVTKGIIPYIDAYNYADKYLTPIMNDIKKAESAKDWAKVETLYHKLSVQLKSRTTILYRFSGKAARDLLLDQYKEPANTKRDQLMVPVTVYMKVVQAEKLLAAGNKTEAKKVIDSIAPLLDKLPTASSYPMVEDLLKKLEAVIKASGAEVDSGSKDAVSLRILGTSDIHTNIVNYDYYKDTESNSLGLAKTATLIKTARTENSNSLLFDNGDAIQGTPLGSYKQAIDKLVDGEEHPSVTAMELLGYDGATFGNHEFNYGLDYLDEVMDDANFPYVNANVQDATTGKLLYKPYVLIDQEVVDAEGDKSTIKVGVTGIVPPQILKWDKSHLEGKVKVQDSVQAVEAVIPQMKKAGADVVVVLSHSGLGDTKHEVGEEDVTYLLTKVEGVDAIITGHAHQVFPGKVDASLTNINIDKGTINGVPVVMPGKFGSHLGVIDLTLEKKGNEWAVTNSKAEVRTIAKDATDVDKTIVNAVKEAHEGTIKYVRQAVGTTTADIHSYFSQVQDDPSIQIVTNAQTEYVKAKLKGTENEKLPVLSAGAPFKAGTRSDPEYYTYVPKGELAIKNVADLYLYDNTVAIVKVTGADVKEWLEMSAGQFNQIDATKTGDQQLINTDFRSYNYDVIDGVTYEIDVTKPAKYDADGNLVNDKSSRITNLQFDGKPIDLKQEFIVATNNYRANGTFPGVRNATAIEIYPDENRQTIIDYILAEKTIDPSADGNWKFAALPANATIVFESSKQAEKVIPADGNIKYVGEGTDGFGKYSIK</sequence>
<proteinExistence type="inferred from homology"/>
<feature type="signal peptide" evidence="5">
    <location>
        <begin position="1"/>
        <end position="28"/>
    </location>
</feature>
<evidence type="ECO:0000256" key="1">
    <source>
        <dbReference type="ARBA" id="ARBA00006654"/>
    </source>
</evidence>
<dbReference type="Gene3D" id="3.60.21.10">
    <property type="match status" value="1"/>
</dbReference>
<comment type="similarity">
    <text evidence="1">Belongs to the 5'-nucleotidase family.</text>
</comment>
<organism evidence="9 10">
    <name type="scientific">Psychrobacillus psychrodurans</name>
    <dbReference type="NCBI Taxonomy" id="126157"/>
    <lineage>
        <taxon>Bacteria</taxon>
        <taxon>Bacillati</taxon>
        <taxon>Bacillota</taxon>
        <taxon>Bacilli</taxon>
        <taxon>Bacillales</taxon>
        <taxon>Bacillaceae</taxon>
        <taxon>Psychrobacillus</taxon>
    </lineage>
</organism>
<evidence type="ECO:0000259" key="7">
    <source>
        <dbReference type="Pfam" id="PF02872"/>
    </source>
</evidence>
<evidence type="ECO:0000256" key="4">
    <source>
        <dbReference type="ARBA" id="ARBA00022741"/>
    </source>
</evidence>
<dbReference type="Gene3D" id="1.20.58.790">
    <property type="match status" value="1"/>
</dbReference>
<dbReference type="GO" id="GO:0046872">
    <property type="term" value="F:metal ion binding"/>
    <property type="evidence" value="ECO:0007669"/>
    <property type="project" value="UniProtKB-KW"/>
</dbReference>
<dbReference type="GO" id="GO:0009166">
    <property type="term" value="P:nucleotide catabolic process"/>
    <property type="evidence" value="ECO:0007669"/>
    <property type="project" value="InterPro"/>
</dbReference>
<evidence type="ECO:0000259" key="8">
    <source>
        <dbReference type="Pfam" id="PF18058"/>
    </source>
</evidence>
<keyword evidence="10" id="KW-1185">Reference proteome</keyword>
<dbReference type="SUPFAM" id="SSF55816">
    <property type="entry name" value="5'-nucleotidase (syn. UDP-sugar hydrolase), C-terminal domain"/>
    <property type="match status" value="1"/>
</dbReference>
<dbReference type="RefSeq" id="WP_269920645.1">
    <property type="nucleotide sequence ID" value="NZ_JAMKBI010000001.1"/>
</dbReference>
<keyword evidence="3 5" id="KW-0732">Signal</keyword>
<dbReference type="Proteomes" id="UP001152172">
    <property type="component" value="Unassembled WGS sequence"/>
</dbReference>
<dbReference type="Pfam" id="PF18058">
    <property type="entry name" value="SbsC_C"/>
    <property type="match status" value="1"/>
</dbReference>
<dbReference type="PANTHER" id="PTHR11575">
    <property type="entry name" value="5'-NUCLEOTIDASE-RELATED"/>
    <property type="match status" value="1"/>
</dbReference>
<keyword evidence="2" id="KW-0479">Metal-binding</keyword>
<dbReference type="Pfam" id="PF02872">
    <property type="entry name" value="5_nucleotid_C"/>
    <property type="match status" value="1"/>
</dbReference>
<dbReference type="Gene3D" id="3.90.780.10">
    <property type="entry name" value="5'-Nucleotidase, C-terminal domain"/>
    <property type="match status" value="1"/>
</dbReference>
<dbReference type="Gene3D" id="1.20.58.780">
    <property type="match status" value="1"/>
</dbReference>
<dbReference type="GO" id="GO:0000166">
    <property type="term" value="F:nucleotide binding"/>
    <property type="evidence" value="ECO:0007669"/>
    <property type="project" value="UniProtKB-KW"/>
</dbReference>
<dbReference type="EMBL" id="JAMKBI010000001">
    <property type="protein sequence ID" value="MCZ8531971.1"/>
    <property type="molecule type" value="Genomic_DNA"/>
</dbReference>
<dbReference type="CDD" id="cd07410">
    <property type="entry name" value="MPP_CpdB_N"/>
    <property type="match status" value="1"/>
</dbReference>
<dbReference type="InterPro" id="IPR029052">
    <property type="entry name" value="Metallo-depent_PP-like"/>
</dbReference>
<reference evidence="9" key="1">
    <citation type="submission" date="2022-05" db="EMBL/GenBank/DDBJ databases">
        <authorList>
            <person name="Colautti A."/>
            <person name="Iacumin L."/>
        </authorList>
    </citation>
    <scope>NUCLEOTIDE SEQUENCE</scope>
    <source>
        <strain evidence="9">DSM 30747</strain>
    </source>
</reference>
<accession>A0A9X3L5X7</accession>
<feature type="domain" description="5'-Nucleotidase C-terminal" evidence="7">
    <location>
        <begin position="592"/>
        <end position="781"/>
    </location>
</feature>
<comment type="caution">
    <text evidence="9">The sequence shown here is derived from an EMBL/GenBank/DDBJ whole genome shotgun (WGS) entry which is preliminary data.</text>
</comment>
<feature type="chain" id="PRO_5040993342" evidence="5">
    <location>
        <begin position="29"/>
        <end position="866"/>
    </location>
</feature>
<gene>
    <name evidence="9" type="ORF">M9R61_01260</name>
</gene>
<dbReference type="InterPro" id="IPR036907">
    <property type="entry name" value="5'-Nucleotdase_C_sf"/>
</dbReference>
<dbReference type="PRINTS" id="PR01607">
    <property type="entry name" value="APYRASEFAMLY"/>
</dbReference>
<dbReference type="AlphaFoldDB" id="A0A9X3L5X7"/>
<dbReference type="NCBIfam" id="NF006938">
    <property type="entry name" value="PRK09420.1"/>
    <property type="match status" value="1"/>
</dbReference>
<dbReference type="Pfam" id="PF00149">
    <property type="entry name" value="Metallophos"/>
    <property type="match status" value="1"/>
</dbReference>
<evidence type="ECO:0000313" key="10">
    <source>
        <dbReference type="Proteomes" id="UP001152172"/>
    </source>
</evidence>
<evidence type="ECO:0000256" key="3">
    <source>
        <dbReference type="ARBA" id="ARBA00022729"/>
    </source>
</evidence>
<dbReference type="InterPro" id="IPR008334">
    <property type="entry name" value="5'-Nucleotdase_C"/>
</dbReference>
<name>A0A9X3L5X7_9BACI</name>
<dbReference type="InterPro" id="IPR041378">
    <property type="entry name" value="S-layer_SbsC_C"/>
</dbReference>
<dbReference type="SUPFAM" id="SSF56300">
    <property type="entry name" value="Metallo-dependent phosphatases"/>
    <property type="match status" value="1"/>
</dbReference>
<evidence type="ECO:0000256" key="2">
    <source>
        <dbReference type="ARBA" id="ARBA00022723"/>
    </source>
</evidence>
<keyword evidence="4" id="KW-0547">Nucleotide-binding</keyword>
<protein>
    <submittedName>
        <fullName evidence="9">Bifunctional 2',3'-cyclic-nucleotide 2'-phosphodiesterase/3'-nucleotidase</fullName>
    </submittedName>
</protein>
<dbReference type="InterPro" id="IPR006179">
    <property type="entry name" value="5_nucleotidase/apyrase"/>
</dbReference>
<dbReference type="PANTHER" id="PTHR11575:SF6">
    <property type="entry name" value="2',3'-CYCLIC-NUCLEOTIDE 2'-PHOSPHODIESTERASE_3'-NUCLEOTIDASE"/>
    <property type="match status" value="1"/>
</dbReference>
<dbReference type="InterPro" id="IPR041827">
    <property type="entry name" value="CpdB_N"/>
</dbReference>
<evidence type="ECO:0000259" key="6">
    <source>
        <dbReference type="Pfam" id="PF00149"/>
    </source>
</evidence>
<evidence type="ECO:0000256" key="5">
    <source>
        <dbReference type="SAM" id="SignalP"/>
    </source>
</evidence>
<feature type="domain" description="Calcineurin-like phosphoesterase" evidence="6">
    <location>
        <begin position="264"/>
        <end position="501"/>
    </location>
</feature>
<feature type="domain" description="SbsC C-terminal" evidence="8">
    <location>
        <begin position="58"/>
        <end position="181"/>
    </location>
</feature>
<evidence type="ECO:0000313" key="9">
    <source>
        <dbReference type="EMBL" id="MCZ8531971.1"/>
    </source>
</evidence>